<evidence type="ECO:0000313" key="6">
    <source>
        <dbReference type="Proteomes" id="UP000039046"/>
    </source>
</evidence>
<evidence type="ECO:0000313" key="5">
    <source>
        <dbReference type="EMBL" id="CEJ90140.1"/>
    </source>
</evidence>
<evidence type="ECO:0000256" key="2">
    <source>
        <dbReference type="ARBA" id="ARBA00009576"/>
    </source>
</evidence>
<feature type="signal peptide" evidence="4">
    <location>
        <begin position="1"/>
        <end position="16"/>
    </location>
</feature>
<dbReference type="AlphaFoldDB" id="A0A0A1THX8"/>
<dbReference type="Pfam" id="PF06766">
    <property type="entry name" value="Hydrophobin_2"/>
    <property type="match status" value="1"/>
</dbReference>
<comment type="similarity">
    <text evidence="2">Belongs to the cerato-ulmin hydrophobin family.</text>
</comment>
<name>A0A0A1THX8_9HYPO</name>
<keyword evidence="3" id="KW-1015">Disulfide bond</keyword>
<evidence type="ECO:0000256" key="4">
    <source>
        <dbReference type="SAM" id="SignalP"/>
    </source>
</evidence>
<feature type="chain" id="PRO_5001990034" description="Hydrophobin" evidence="4">
    <location>
        <begin position="17"/>
        <end position="69"/>
    </location>
</feature>
<dbReference type="InterPro" id="IPR036686">
    <property type="entry name" value="Class_II_Hydrophobin_sf"/>
</dbReference>
<organism evidence="5 6">
    <name type="scientific">[Torrubiella] hemipterigena</name>
    <dbReference type="NCBI Taxonomy" id="1531966"/>
    <lineage>
        <taxon>Eukaryota</taxon>
        <taxon>Fungi</taxon>
        <taxon>Dikarya</taxon>
        <taxon>Ascomycota</taxon>
        <taxon>Pezizomycotina</taxon>
        <taxon>Sordariomycetes</taxon>
        <taxon>Hypocreomycetidae</taxon>
        <taxon>Hypocreales</taxon>
        <taxon>Clavicipitaceae</taxon>
        <taxon>Clavicipitaceae incertae sedis</taxon>
        <taxon>'Torrubiella' clade</taxon>
    </lineage>
</organism>
<dbReference type="Gene3D" id="3.20.120.10">
    <property type="entry name" value="Hydrophobin"/>
    <property type="match status" value="1"/>
</dbReference>
<dbReference type="HOGENOM" id="CLU_141181_2_2_1"/>
<dbReference type="InterPro" id="IPR010636">
    <property type="entry name" value="Class_II_hydrophobin"/>
</dbReference>
<protein>
    <recommendedName>
        <fullName evidence="7">Hydrophobin</fullName>
    </recommendedName>
</protein>
<gene>
    <name evidence="5" type="ORF">VHEMI05944</name>
</gene>
<proteinExistence type="inferred from homology"/>
<dbReference type="SUPFAM" id="SSF101751">
    <property type="entry name" value="Hydrophobin II, HfbII"/>
    <property type="match status" value="1"/>
</dbReference>
<dbReference type="Proteomes" id="UP000039046">
    <property type="component" value="Unassembled WGS sequence"/>
</dbReference>
<sequence length="69" mass="7235">MQLAIIVYLFTTAVVAVPATIFARDICSSGVPNSVARCCTVDTAGVADLECEDASTDPNREQDLGRICG</sequence>
<accession>A0A0A1THX8</accession>
<comment type="subcellular location">
    <subcellularLocation>
        <location evidence="1">Cell envelope</location>
    </subcellularLocation>
</comment>
<keyword evidence="6" id="KW-1185">Reference proteome</keyword>
<keyword evidence="4" id="KW-0732">Signal</keyword>
<reference evidence="5 6" key="1">
    <citation type="journal article" date="2015" name="Genome Announc.">
        <title>Draft Genome Sequence and Gene Annotation of the Entomopathogenic Fungus Verticillium hemipterigenum.</title>
        <authorList>
            <person name="Horn F."/>
            <person name="Habel A."/>
            <person name="Scharf D.H."/>
            <person name="Dworschak J."/>
            <person name="Brakhage A.A."/>
            <person name="Guthke R."/>
            <person name="Hertweck C."/>
            <person name="Linde J."/>
        </authorList>
    </citation>
    <scope>NUCLEOTIDE SEQUENCE [LARGE SCALE GENOMIC DNA]</scope>
</reference>
<evidence type="ECO:0008006" key="7">
    <source>
        <dbReference type="Google" id="ProtNLM"/>
    </source>
</evidence>
<dbReference type="EMBL" id="CDHN01000003">
    <property type="protein sequence ID" value="CEJ90140.1"/>
    <property type="molecule type" value="Genomic_DNA"/>
</dbReference>
<evidence type="ECO:0000256" key="1">
    <source>
        <dbReference type="ARBA" id="ARBA00004196"/>
    </source>
</evidence>
<evidence type="ECO:0000256" key="3">
    <source>
        <dbReference type="ARBA" id="ARBA00023157"/>
    </source>
</evidence>
<dbReference type="GO" id="GO:0005576">
    <property type="term" value="C:extracellular region"/>
    <property type="evidence" value="ECO:0007669"/>
    <property type="project" value="InterPro"/>
</dbReference>